<name>A0A5P8WFV1_9NOSO</name>
<sequence>MVQDVSNGRNVQDTRSRIDLIWNDDNDSWLFFRKVAP</sequence>
<dbReference type="Proteomes" id="UP000326678">
    <property type="component" value="Chromosome Gxm2"/>
</dbReference>
<keyword evidence="2" id="KW-1185">Reference proteome</keyword>
<evidence type="ECO:0000313" key="2">
    <source>
        <dbReference type="Proteomes" id="UP000326678"/>
    </source>
</evidence>
<dbReference type="AlphaFoldDB" id="A0A5P8WFV1"/>
<dbReference type="KEGG" id="nsh:GXM_08896"/>
<organism evidence="1 2">
    <name type="scientific">Nostoc sphaeroides CCNUC1</name>
    <dbReference type="NCBI Taxonomy" id="2653204"/>
    <lineage>
        <taxon>Bacteria</taxon>
        <taxon>Bacillati</taxon>
        <taxon>Cyanobacteriota</taxon>
        <taxon>Cyanophyceae</taxon>
        <taxon>Nostocales</taxon>
        <taxon>Nostocaceae</taxon>
        <taxon>Nostoc</taxon>
    </lineage>
</organism>
<protein>
    <submittedName>
        <fullName evidence="1">Uncharacterized protein</fullName>
    </submittedName>
</protein>
<accession>A0A5P8WFV1</accession>
<gene>
    <name evidence="1" type="ORF">GXM_08896</name>
</gene>
<reference evidence="1 2" key="1">
    <citation type="submission" date="2019-10" db="EMBL/GenBank/DDBJ databases">
        <title>Genomic and transcriptomic insights into the perfect genentic adaptation of a filamentous nitrogen-fixing cyanobacterium to rice fields.</title>
        <authorList>
            <person name="Chen Z."/>
        </authorList>
    </citation>
    <scope>NUCLEOTIDE SEQUENCE [LARGE SCALE GENOMIC DNA]</scope>
    <source>
        <strain evidence="1">CCNUC1</strain>
    </source>
</reference>
<evidence type="ECO:0000313" key="1">
    <source>
        <dbReference type="EMBL" id="QFS51402.1"/>
    </source>
</evidence>
<proteinExistence type="predicted"/>
<dbReference type="EMBL" id="CP045227">
    <property type="protein sequence ID" value="QFS51402.1"/>
    <property type="molecule type" value="Genomic_DNA"/>
</dbReference>